<keyword evidence="4" id="KW-1185">Reference proteome</keyword>
<dbReference type="RefSeq" id="WP_136641090.1">
    <property type="nucleotide sequence ID" value="NZ_QYRT01000006.1"/>
</dbReference>
<organism evidence="3 4">
    <name type="scientific">Subtercola vilae</name>
    <dbReference type="NCBI Taxonomy" id="2056433"/>
    <lineage>
        <taxon>Bacteria</taxon>
        <taxon>Bacillati</taxon>
        <taxon>Actinomycetota</taxon>
        <taxon>Actinomycetes</taxon>
        <taxon>Micrococcales</taxon>
        <taxon>Microbacteriaceae</taxon>
        <taxon>Subtercola</taxon>
    </lineage>
</organism>
<dbReference type="PANTHER" id="PTHR43317">
    <property type="entry name" value="THERMOSPERMINE SYNTHASE ACAULIS5"/>
    <property type="match status" value="1"/>
</dbReference>
<protein>
    <recommendedName>
        <fullName evidence="5">Spermine synthase</fullName>
    </recommendedName>
</protein>
<accession>A0A4T2C5G3</accession>
<keyword evidence="1" id="KW-0620">Polyamine biosynthesis</keyword>
<dbReference type="InterPro" id="IPR029063">
    <property type="entry name" value="SAM-dependent_MTases_sf"/>
</dbReference>
<dbReference type="Gene3D" id="3.40.50.150">
    <property type="entry name" value="Vaccinia Virus protein VP39"/>
    <property type="match status" value="1"/>
</dbReference>
<comment type="caution">
    <text evidence="3">The sequence shown here is derived from an EMBL/GenBank/DDBJ whole genome shotgun (WGS) entry which is preliminary data.</text>
</comment>
<dbReference type="OrthoDB" id="8221452at2"/>
<evidence type="ECO:0000313" key="4">
    <source>
        <dbReference type="Proteomes" id="UP000306192"/>
    </source>
</evidence>
<name>A0A4T2C5G3_9MICO</name>
<dbReference type="SUPFAM" id="SSF53335">
    <property type="entry name" value="S-adenosyl-L-methionine-dependent methyltransferases"/>
    <property type="match status" value="1"/>
</dbReference>
<evidence type="ECO:0008006" key="5">
    <source>
        <dbReference type="Google" id="ProtNLM"/>
    </source>
</evidence>
<evidence type="ECO:0000256" key="2">
    <source>
        <dbReference type="SAM" id="MobiDB-lite"/>
    </source>
</evidence>
<proteinExistence type="predicted"/>
<dbReference type="NCBIfam" id="NF037959">
    <property type="entry name" value="MFS_SpdSyn"/>
    <property type="match status" value="1"/>
</dbReference>
<evidence type="ECO:0000313" key="3">
    <source>
        <dbReference type="EMBL" id="TIH39360.1"/>
    </source>
</evidence>
<gene>
    <name evidence="3" type="ORF">D4765_04630</name>
</gene>
<evidence type="ECO:0000256" key="1">
    <source>
        <dbReference type="ARBA" id="ARBA00023115"/>
    </source>
</evidence>
<feature type="compositionally biased region" description="Pro residues" evidence="2">
    <location>
        <begin position="308"/>
        <end position="325"/>
    </location>
</feature>
<dbReference type="GO" id="GO:0006596">
    <property type="term" value="P:polyamine biosynthetic process"/>
    <property type="evidence" value="ECO:0007669"/>
    <property type="project" value="UniProtKB-KW"/>
</dbReference>
<dbReference type="AlphaFoldDB" id="A0A4T2C5G3"/>
<dbReference type="EMBL" id="QYRT01000006">
    <property type="protein sequence ID" value="TIH39360.1"/>
    <property type="molecule type" value="Genomic_DNA"/>
</dbReference>
<dbReference type="Proteomes" id="UP000306192">
    <property type="component" value="Unassembled WGS sequence"/>
</dbReference>
<sequence>MGTEPTLTLSPSGLTAVITPDTFASGGFTLLVDGLPQSHVFVADQTRLLYDYLRRIANVSDLLKPPGQPIRVLHLGAGALSLARYIGGTRPGSEQFVLEREVNLVPFVLASLPLDPGTRVSVRTDDARAGLVWASGVAPFDLIVVDVYSGATTPPQVRTVEFFEQVVALLTDEGVVAVNVADDEGMAIARAQTATLLAVTPNVLVLGPTDVVSNGAEGNAVVVASRGERLLDLRSTLRSAGPHPSGLTGPPDLDHFIAGHIPMTDAATNPPCPTTSRHPAALAHAQNACAPTVADASRPALISGEVPAPVPFPTPAPAPAPDARA</sequence>
<dbReference type="PANTHER" id="PTHR43317:SF1">
    <property type="entry name" value="THERMOSPERMINE SYNTHASE ACAULIS5"/>
    <property type="match status" value="1"/>
</dbReference>
<reference evidence="3 4" key="1">
    <citation type="journal article" date="2019" name="Microorganisms">
        <title>Systematic Affiliation and Genome Analysis of Subtercola vilae DB165(T) with Particular Emphasis on Cold Adaptation of an Isolate from a High-Altitude Cold Volcano Lake.</title>
        <authorList>
            <person name="Villalobos A.S."/>
            <person name="Wiese J."/>
            <person name="Imhoff J.F."/>
            <person name="Dorador C."/>
            <person name="Keller A."/>
            <person name="Hentschel U."/>
        </authorList>
    </citation>
    <scope>NUCLEOTIDE SEQUENCE [LARGE SCALE GENOMIC DNA]</scope>
    <source>
        <strain evidence="3 4">DB165</strain>
    </source>
</reference>
<feature type="region of interest" description="Disordered" evidence="2">
    <location>
        <begin position="303"/>
        <end position="325"/>
    </location>
</feature>